<evidence type="ECO:0000256" key="1">
    <source>
        <dbReference type="ARBA" id="ARBA00022801"/>
    </source>
</evidence>
<dbReference type="SUPFAM" id="SSF142877">
    <property type="entry name" value="EndoU-like"/>
    <property type="match status" value="1"/>
</dbReference>
<keyword evidence="2" id="KW-1133">Transmembrane helix</keyword>
<dbReference type="GO" id="GO:0004519">
    <property type="term" value="F:endonuclease activity"/>
    <property type="evidence" value="ECO:0007669"/>
    <property type="project" value="InterPro"/>
</dbReference>
<keyword evidence="2" id="KW-0472">Membrane</keyword>
<keyword evidence="5" id="KW-1185">Reference proteome</keyword>
<organism evidence="4 5">
    <name type="scientific">Nephila pilipes</name>
    <name type="common">Giant wood spider</name>
    <name type="synonym">Nephila maculata</name>
    <dbReference type="NCBI Taxonomy" id="299642"/>
    <lineage>
        <taxon>Eukaryota</taxon>
        <taxon>Metazoa</taxon>
        <taxon>Ecdysozoa</taxon>
        <taxon>Arthropoda</taxon>
        <taxon>Chelicerata</taxon>
        <taxon>Arachnida</taxon>
        <taxon>Araneae</taxon>
        <taxon>Araneomorphae</taxon>
        <taxon>Entelegynae</taxon>
        <taxon>Araneoidea</taxon>
        <taxon>Nephilidae</taxon>
        <taxon>Nephila</taxon>
    </lineage>
</organism>
<comment type="caution">
    <text evidence="4">The sequence shown here is derived from an EMBL/GenBank/DDBJ whole genome shotgun (WGS) entry which is preliminary data.</text>
</comment>
<keyword evidence="2" id="KW-0812">Transmembrane</keyword>
<evidence type="ECO:0000256" key="2">
    <source>
        <dbReference type="SAM" id="Phobius"/>
    </source>
</evidence>
<feature type="domain" description="Bacterial EndoU nuclease" evidence="3">
    <location>
        <begin position="103"/>
        <end position="183"/>
    </location>
</feature>
<protein>
    <submittedName>
        <fullName evidence="4">EndoU_bacteria domain-containing protein</fullName>
    </submittedName>
</protein>
<dbReference type="Pfam" id="PF14436">
    <property type="entry name" value="EndoU_bacteria"/>
    <property type="match status" value="1"/>
</dbReference>
<dbReference type="Proteomes" id="UP000887013">
    <property type="component" value="Unassembled WGS sequence"/>
</dbReference>
<dbReference type="EMBL" id="BMAW01120318">
    <property type="protein sequence ID" value="GFT88623.1"/>
    <property type="molecule type" value="Genomic_DNA"/>
</dbReference>
<sequence length="186" mass="21116">MSKTVKLILCLIIPIIGFIFYIKDHYFHTGYVEENVEVNFEPFFSSQPATVSELTDFDRGVLKVCGDWGAHPDKEDFKILLSCPQHQEVVKGIYNESEKETIGFGHIFCGEPNDKLGGMHFVGRYVEAQEDKWAGAIWNDKSLCNKSDIKPPVYTFGMKYLGKDGEVKVKCPNGYAYNLHADNFCN</sequence>
<dbReference type="GO" id="GO:0016787">
    <property type="term" value="F:hydrolase activity"/>
    <property type="evidence" value="ECO:0007669"/>
    <property type="project" value="UniProtKB-KW"/>
</dbReference>
<reference evidence="4" key="1">
    <citation type="submission" date="2020-08" db="EMBL/GenBank/DDBJ databases">
        <title>Multicomponent nature underlies the extraordinary mechanical properties of spider dragline silk.</title>
        <authorList>
            <person name="Kono N."/>
            <person name="Nakamura H."/>
            <person name="Mori M."/>
            <person name="Yoshida Y."/>
            <person name="Ohtoshi R."/>
            <person name="Malay A.D."/>
            <person name="Moran D.A.P."/>
            <person name="Tomita M."/>
            <person name="Numata K."/>
            <person name="Arakawa K."/>
        </authorList>
    </citation>
    <scope>NUCLEOTIDE SEQUENCE</scope>
</reference>
<name>A0A8X6U3Y3_NEPPI</name>
<evidence type="ECO:0000259" key="3">
    <source>
        <dbReference type="Pfam" id="PF14436"/>
    </source>
</evidence>
<evidence type="ECO:0000313" key="4">
    <source>
        <dbReference type="EMBL" id="GFT88623.1"/>
    </source>
</evidence>
<dbReference type="OrthoDB" id="8305151at2759"/>
<gene>
    <name evidence="4" type="primary">COM42_04700</name>
    <name evidence="4" type="ORF">NPIL_250491</name>
</gene>
<feature type="transmembrane region" description="Helical" evidence="2">
    <location>
        <begin position="6"/>
        <end position="22"/>
    </location>
</feature>
<keyword evidence="1" id="KW-0378">Hydrolase</keyword>
<proteinExistence type="predicted"/>
<dbReference type="InterPro" id="IPR029501">
    <property type="entry name" value="EndoU_bac"/>
</dbReference>
<dbReference type="AlphaFoldDB" id="A0A8X6U3Y3"/>
<evidence type="ECO:0000313" key="5">
    <source>
        <dbReference type="Proteomes" id="UP000887013"/>
    </source>
</evidence>
<accession>A0A8X6U3Y3</accession>
<dbReference type="InterPro" id="IPR037227">
    <property type="entry name" value="EndoU-like"/>
</dbReference>
<dbReference type="GO" id="GO:0004540">
    <property type="term" value="F:RNA nuclease activity"/>
    <property type="evidence" value="ECO:0007669"/>
    <property type="project" value="UniProtKB-ARBA"/>
</dbReference>